<dbReference type="InterPro" id="IPR017143">
    <property type="entry name" value="UCP037225"/>
</dbReference>
<comment type="caution">
    <text evidence="1">The sequence shown here is derived from an EMBL/GenBank/DDBJ whole genome shotgun (WGS) entry which is preliminary data.</text>
</comment>
<organism evidence="1 2">
    <name type="scientific">Luteimonas rhizosphaericola</name>
    <dbReference type="NCBI Taxonomy" id="3042024"/>
    <lineage>
        <taxon>Bacteria</taxon>
        <taxon>Pseudomonadati</taxon>
        <taxon>Pseudomonadota</taxon>
        <taxon>Gammaproteobacteria</taxon>
        <taxon>Lysobacterales</taxon>
        <taxon>Lysobacteraceae</taxon>
        <taxon>Luteimonas</taxon>
    </lineage>
</organism>
<reference evidence="1 2" key="1">
    <citation type="submission" date="2023-04" db="EMBL/GenBank/DDBJ databases">
        <title>Luteimonas sp. M1R5S18.</title>
        <authorList>
            <person name="Sun J.-Q."/>
        </authorList>
    </citation>
    <scope>NUCLEOTIDE SEQUENCE [LARGE SCALE GENOMIC DNA]</scope>
    <source>
        <strain evidence="1 2">M1R5S18</strain>
    </source>
</reference>
<name>A0ABT6JM34_9GAMM</name>
<protein>
    <submittedName>
        <fullName evidence="1">CPXCG motif-containing cysteine-rich protein</fullName>
    </submittedName>
</protein>
<dbReference type="EMBL" id="JARXRN010000028">
    <property type="protein sequence ID" value="MDH5831738.1"/>
    <property type="molecule type" value="Genomic_DNA"/>
</dbReference>
<evidence type="ECO:0000313" key="1">
    <source>
        <dbReference type="EMBL" id="MDH5831738.1"/>
    </source>
</evidence>
<dbReference type="PIRSF" id="PIRSF037225">
    <property type="entry name" value="UCP037225"/>
    <property type="match status" value="1"/>
</dbReference>
<dbReference type="Pfam" id="PF14255">
    <property type="entry name" value="Zn_ribbon_21"/>
    <property type="match status" value="1"/>
</dbReference>
<dbReference type="InterPro" id="IPR025990">
    <property type="entry name" value="zinc_ribbon_bacterial"/>
</dbReference>
<dbReference type="RefSeq" id="WP_280602699.1">
    <property type="nucleotide sequence ID" value="NZ_JARXRN010000028.1"/>
</dbReference>
<dbReference type="Proteomes" id="UP001156831">
    <property type="component" value="Unassembled WGS sequence"/>
</dbReference>
<evidence type="ECO:0000313" key="2">
    <source>
        <dbReference type="Proteomes" id="UP001156831"/>
    </source>
</evidence>
<sequence length="63" mass="6885">MHALEYGDAACPYCGEPLTLALDPGAEGQTYVEDCQVCCRPILVQVSVDAQGDLQVELRREDE</sequence>
<gene>
    <name evidence="1" type="ORF">QFW80_14545</name>
</gene>
<proteinExistence type="predicted"/>
<keyword evidence="2" id="KW-1185">Reference proteome</keyword>
<accession>A0ABT6JM34</accession>